<evidence type="ECO:0000313" key="10">
    <source>
        <dbReference type="Proteomes" id="UP000322214"/>
    </source>
</evidence>
<dbReference type="Pfam" id="PF11967">
    <property type="entry name" value="RecO_N"/>
    <property type="match status" value="1"/>
</dbReference>
<keyword evidence="4 7" id="KW-0233">DNA recombination</keyword>
<dbReference type="NCBIfam" id="TIGR00613">
    <property type="entry name" value="reco"/>
    <property type="match status" value="1"/>
</dbReference>
<evidence type="ECO:0000256" key="7">
    <source>
        <dbReference type="HAMAP-Rule" id="MF_00201"/>
    </source>
</evidence>
<dbReference type="PANTHER" id="PTHR33991">
    <property type="entry name" value="DNA REPAIR PROTEIN RECO"/>
    <property type="match status" value="1"/>
</dbReference>
<evidence type="ECO:0000256" key="3">
    <source>
        <dbReference type="ARBA" id="ARBA00022763"/>
    </source>
</evidence>
<keyword evidence="10" id="KW-1185">Reference proteome</keyword>
<reference evidence="9 10" key="1">
    <citation type="submission" date="2019-08" db="EMBL/GenBank/DDBJ databases">
        <title>Deep-cultivation of Planctomycetes and their phenomic and genomic characterization uncovers novel biology.</title>
        <authorList>
            <person name="Wiegand S."/>
            <person name="Jogler M."/>
            <person name="Boedeker C."/>
            <person name="Pinto D."/>
            <person name="Vollmers J."/>
            <person name="Rivas-Marin E."/>
            <person name="Kohn T."/>
            <person name="Peeters S.H."/>
            <person name="Heuer A."/>
            <person name="Rast P."/>
            <person name="Oberbeckmann S."/>
            <person name="Bunk B."/>
            <person name="Jeske O."/>
            <person name="Meyerdierks A."/>
            <person name="Storesund J.E."/>
            <person name="Kallscheuer N."/>
            <person name="Luecker S."/>
            <person name="Lage O.M."/>
            <person name="Pohl T."/>
            <person name="Merkel B.J."/>
            <person name="Hornburger P."/>
            <person name="Mueller R.-W."/>
            <person name="Bruemmer F."/>
            <person name="Labrenz M."/>
            <person name="Spormann A.M."/>
            <person name="Op den Camp H."/>
            <person name="Overmann J."/>
            <person name="Amann R."/>
            <person name="Jetten M.S.M."/>
            <person name="Mascher T."/>
            <person name="Medema M.H."/>
            <person name="Devos D.P."/>
            <person name="Kaster A.-K."/>
            <person name="Ovreas L."/>
            <person name="Rohde M."/>
            <person name="Galperin M.Y."/>
            <person name="Jogler C."/>
        </authorList>
    </citation>
    <scope>NUCLEOTIDE SEQUENCE [LARGE SCALE GENOMIC DNA]</scope>
    <source>
        <strain evidence="9 10">FC18</strain>
    </source>
</reference>
<dbReference type="OrthoDB" id="9797083at2"/>
<comment type="function">
    <text evidence="7">Involved in DNA repair and RecF pathway recombination.</text>
</comment>
<evidence type="ECO:0000256" key="6">
    <source>
        <dbReference type="ARBA" id="ARBA00033409"/>
    </source>
</evidence>
<dbReference type="RefSeq" id="WP_075082277.1">
    <property type="nucleotide sequence ID" value="NZ_CP042912.1"/>
</dbReference>
<dbReference type="InterPro" id="IPR042242">
    <property type="entry name" value="RecO_C"/>
</dbReference>
<dbReference type="GO" id="GO:0043590">
    <property type="term" value="C:bacterial nucleoid"/>
    <property type="evidence" value="ECO:0007669"/>
    <property type="project" value="TreeGrafter"/>
</dbReference>
<dbReference type="Proteomes" id="UP000322214">
    <property type="component" value="Chromosome"/>
</dbReference>
<dbReference type="KEGG" id="mff:MFFC18_20370"/>
<evidence type="ECO:0000256" key="2">
    <source>
        <dbReference type="ARBA" id="ARBA00021310"/>
    </source>
</evidence>
<dbReference type="SUPFAM" id="SSF50249">
    <property type="entry name" value="Nucleic acid-binding proteins"/>
    <property type="match status" value="1"/>
</dbReference>
<evidence type="ECO:0000256" key="5">
    <source>
        <dbReference type="ARBA" id="ARBA00023204"/>
    </source>
</evidence>
<keyword evidence="3 7" id="KW-0227">DNA damage</keyword>
<dbReference type="AlphaFoldDB" id="A0A5B9PCC9"/>
<proteinExistence type="inferred from homology"/>
<evidence type="ECO:0000256" key="1">
    <source>
        <dbReference type="ARBA" id="ARBA00007452"/>
    </source>
</evidence>
<dbReference type="GO" id="GO:0006302">
    <property type="term" value="P:double-strand break repair"/>
    <property type="evidence" value="ECO:0007669"/>
    <property type="project" value="TreeGrafter"/>
</dbReference>
<dbReference type="SUPFAM" id="SSF57863">
    <property type="entry name" value="ArfGap/RecO-like zinc finger"/>
    <property type="match status" value="1"/>
</dbReference>
<dbReference type="STRING" id="980251.GCA_001642875_03524"/>
<evidence type="ECO:0000313" key="9">
    <source>
        <dbReference type="EMBL" id="QEG22176.1"/>
    </source>
</evidence>
<gene>
    <name evidence="7 9" type="primary">recO</name>
    <name evidence="9" type="ORF">MFFC18_20370</name>
</gene>
<accession>A0A5B9PCC9</accession>
<protein>
    <recommendedName>
        <fullName evidence="2 7">DNA repair protein RecO</fullName>
    </recommendedName>
    <alternativeName>
        <fullName evidence="6 7">Recombination protein O</fullName>
    </alternativeName>
</protein>
<dbReference type="InterPro" id="IPR022572">
    <property type="entry name" value="DNA_rep/recomb_RecO_N"/>
</dbReference>
<dbReference type="EMBL" id="CP042912">
    <property type="protein sequence ID" value="QEG22176.1"/>
    <property type="molecule type" value="Genomic_DNA"/>
</dbReference>
<dbReference type="InterPro" id="IPR012340">
    <property type="entry name" value="NA-bd_OB-fold"/>
</dbReference>
<dbReference type="Gene3D" id="1.20.1440.120">
    <property type="entry name" value="Recombination protein O, C-terminal domain"/>
    <property type="match status" value="1"/>
</dbReference>
<dbReference type="PANTHER" id="PTHR33991:SF1">
    <property type="entry name" value="DNA REPAIR PROTEIN RECO"/>
    <property type="match status" value="1"/>
</dbReference>
<dbReference type="InterPro" id="IPR003717">
    <property type="entry name" value="RecO"/>
</dbReference>
<evidence type="ECO:0000256" key="4">
    <source>
        <dbReference type="ARBA" id="ARBA00023172"/>
    </source>
</evidence>
<keyword evidence="5 7" id="KW-0234">DNA repair</keyword>
<comment type="similarity">
    <text evidence="1 7">Belongs to the RecO family.</text>
</comment>
<dbReference type="Gene3D" id="2.40.50.140">
    <property type="entry name" value="Nucleic acid-binding proteins"/>
    <property type="match status" value="1"/>
</dbReference>
<organism evidence="9 10">
    <name type="scientific">Mariniblastus fucicola</name>
    <dbReference type="NCBI Taxonomy" id="980251"/>
    <lineage>
        <taxon>Bacteria</taxon>
        <taxon>Pseudomonadati</taxon>
        <taxon>Planctomycetota</taxon>
        <taxon>Planctomycetia</taxon>
        <taxon>Pirellulales</taxon>
        <taxon>Pirellulaceae</taxon>
        <taxon>Mariniblastus</taxon>
    </lineage>
</organism>
<dbReference type="InterPro" id="IPR037278">
    <property type="entry name" value="ARFGAP/RecO"/>
</dbReference>
<dbReference type="GO" id="GO:0006310">
    <property type="term" value="P:DNA recombination"/>
    <property type="evidence" value="ECO:0007669"/>
    <property type="project" value="UniProtKB-UniRule"/>
</dbReference>
<feature type="domain" description="DNA replication/recombination mediator RecO N-terminal" evidence="8">
    <location>
        <begin position="1"/>
        <end position="77"/>
    </location>
</feature>
<dbReference type="Pfam" id="PF02565">
    <property type="entry name" value="RecO_C"/>
    <property type="match status" value="1"/>
</dbReference>
<evidence type="ECO:0000259" key="8">
    <source>
        <dbReference type="Pfam" id="PF11967"/>
    </source>
</evidence>
<sequence>MEPEKTSAIILRVVDFSESSCVVTMFTRSLGKITVMAKGARRPKGPFESAIDVLAICRIVFLHKASDAMDLLTEAKLDRRFRSSSRDLQRLYCGYYLVELLRTLTDEADPYPEVFDMALDAIEKIDGEGSPAETVFKFECGLLQALGHSPMLTRCVTCGINKTRIDRVHFGLADGGLLCGDCCRGKAAIKILGSDCLQFLLDQFGVTLETNDDKAKDTTETEAQSPQTGFHLRKGYREARQLMNQYLNHLVGHQIRLQKYIENL</sequence>
<name>A0A5B9PCC9_9BACT</name>
<dbReference type="HAMAP" id="MF_00201">
    <property type="entry name" value="RecO"/>
    <property type="match status" value="1"/>
</dbReference>